<dbReference type="InterPro" id="IPR010280">
    <property type="entry name" value="U5_MeTrfase_fam"/>
</dbReference>
<dbReference type="Pfam" id="PF05958">
    <property type="entry name" value="tRNA_U5-meth_tr"/>
    <property type="match status" value="1"/>
</dbReference>
<dbReference type="Gene3D" id="3.40.50.150">
    <property type="entry name" value="Vaccinia Virus protein VP39"/>
    <property type="match status" value="1"/>
</dbReference>
<dbReference type="SUPFAM" id="SSF53335">
    <property type="entry name" value="S-adenosyl-L-methionine-dependent methyltransferases"/>
    <property type="match status" value="1"/>
</dbReference>
<feature type="active site" description="Nucleophile" evidence="4">
    <location>
        <position position="324"/>
    </location>
</feature>
<reference evidence="6 7" key="1">
    <citation type="journal article" date="2013" name="J. Mol. Microbiol. Biotechnol.">
        <title>Analysis of the Complete Genomes of Acholeplasma brassicae , A. palmae and A. laidlawii and Their Comparison to the Obligate Parasites from ' Candidatus Phytoplasma'.</title>
        <authorList>
            <person name="Kube M."/>
            <person name="Siewert C."/>
            <person name="Migdoll A.M."/>
            <person name="Duduk B."/>
            <person name="Holz S."/>
            <person name="Rabus R."/>
            <person name="Seemuller E."/>
            <person name="Mitrovic J."/>
            <person name="Muller I."/>
            <person name="Buttner C."/>
            <person name="Reinhardt R."/>
        </authorList>
    </citation>
    <scope>NUCLEOTIDE SEQUENCE [LARGE SCALE GENOMIC DNA]</scope>
    <source>
        <strain evidence="6 7">J233</strain>
    </source>
</reference>
<dbReference type="STRING" id="1318466.BN85405710"/>
<proteinExistence type="inferred from homology"/>
<feature type="active site" evidence="5">
    <location>
        <position position="324"/>
    </location>
</feature>
<evidence type="ECO:0000256" key="1">
    <source>
        <dbReference type="ARBA" id="ARBA00022603"/>
    </source>
</evidence>
<comment type="similarity">
    <text evidence="4">Belongs to the class I-like SAM-binding methyltransferase superfamily. RNA M5U methyltransferase family.</text>
</comment>
<evidence type="ECO:0000256" key="2">
    <source>
        <dbReference type="ARBA" id="ARBA00022679"/>
    </source>
</evidence>
<dbReference type="PANTHER" id="PTHR11061:SF30">
    <property type="entry name" value="TRNA (URACIL(54)-C(5))-METHYLTRANSFERASE"/>
    <property type="match status" value="1"/>
</dbReference>
<dbReference type="GO" id="GO:0070475">
    <property type="term" value="P:rRNA base methylation"/>
    <property type="evidence" value="ECO:0007669"/>
    <property type="project" value="TreeGrafter"/>
</dbReference>
<sequence>MIKRTIDSPDRVSEKSNLGSLDLSHLSFERQLVWQKELTEGTLKRALKQDVKVLDTLTDNNPFNYRNKVVFHVLEDEFLQLGLYTTEPVKLVKVDNFILANKIVNEILTKINKAKIKVDPFKLKHVVFKNNSQNQLVVTLVSTNKNFLGKDELISLLETFKQVIGITINIKPNDKVILGHKSYEVSGTSELKEDELYITDKSFLQVNLPVMKMTYDVISKNITGKKIIDAYCGVGSIGFYLYKKNPNLTIDMIDNQVDNILLANKTKRENDYKSVNIIKDNSEDAVEGLSADTLVLDPPRQGLMPKLVDTILDKKFKEIIYLSCDLKTLTRDLRLLTSTYEIKTIQPIKMFPQTTSLETLVVLKLK</sequence>
<name>U4KKL5_ALTPJ</name>
<accession>U4KKL5</accession>
<feature type="binding site" evidence="4">
    <location>
        <position position="231"/>
    </location>
    <ligand>
        <name>S-adenosyl-L-methionine</name>
        <dbReference type="ChEBI" id="CHEBI:59789"/>
    </ligand>
</feature>
<dbReference type="Proteomes" id="UP000032740">
    <property type="component" value="Chromosome"/>
</dbReference>
<dbReference type="PROSITE" id="PS01230">
    <property type="entry name" value="TRMA_1"/>
    <property type="match status" value="1"/>
</dbReference>
<dbReference type="PROSITE" id="PS51687">
    <property type="entry name" value="SAM_MT_RNA_M5U"/>
    <property type="match status" value="1"/>
</dbReference>
<evidence type="ECO:0000313" key="7">
    <source>
        <dbReference type="Proteomes" id="UP000032740"/>
    </source>
</evidence>
<feature type="binding site" evidence="4">
    <location>
        <position position="297"/>
    </location>
    <ligand>
        <name>S-adenosyl-L-methionine</name>
        <dbReference type="ChEBI" id="CHEBI:59789"/>
    </ligand>
</feature>
<dbReference type="KEGG" id="apal:BN85405710"/>
<dbReference type="InterPro" id="IPR029063">
    <property type="entry name" value="SAM-dependent_MTases_sf"/>
</dbReference>
<protein>
    <submittedName>
        <fullName evidence="6">23S rRNA (Uracil-5-)-methyltransferase RumA</fullName>
    </submittedName>
</protein>
<evidence type="ECO:0000256" key="4">
    <source>
        <dbReference type="PROSITE-ProRule" id="PRU01024"/>
    </source>
</evidence>
<evidence type="ECO:0000313" key="6">
    <source>
        <dbReference type="EMBL" id="CCV64148.1"/>
    </source>
</evidence>
<dbReference type="InterPro" id="IPR030390">
    <property type="entry name" value="MeTrfase_TrmA_AS"/>
</dbReference>
<feature type="binding site" evidence="4">
    <location>
        <position position="254"/>
    </location>
    <ligand>
        <name>S-adenosyl-L-methionine</name>
        <dbReference type="ChEBI" id="CHEBI:59789"/>
    </ligand>
</feature>
<keyword evidence="3 4" id="KW-0949">S-adenosyl-L-methionine</keyword>
<dbReference type="Gene3D" id="2.40.50.1070">
    <property type="match status" value="1"/>
</dbReference>
<dbReference type="PANTHER" id="PTHR11061">
    <property type="entry name" value="RNA M5U METHYLTRANSFERASE"/>
    <property type="match status" value="1"/>
</dbReference>
<dbReference type="GO" id="GO:0070041">
    <property type="term" value="F:rRNA (uridine-C5-)-methyltransferase activity"/>
    <property type="evidence" value="ECO:0007669"/>
    <property type="project" value="TreeGrafter"/>
</dbReference>
<feature type="binding site" evidence="4">
    <location>
        <position position="205"/>
    </location>
    <ligand>
        <name>S-adenosyl-L-methionine</name>
        <dbReference type="ChEBI" id="CHEBI:59789"/>
    </ligand>
</feature>
<keyword evidence="7" id="KW-1185">Reference proteome</keyword>
<gene>
    <name evidence="6" type="primary">rumA</name>
    <name evidence="6" type="ORF">BN85405710</name>
</gene>
<evidence type="ECO:0000256" key="5">
    <source>
        <dbReference type="PROSITE-ProRule" id="PRU10015"/>
    </source>
</evidence>
<keyword evidence="1 4" id="KW-0489">Methyltransferase</keyword>
<organism evidence="6 7">
    <name type="scientific">Alteracholeplasma palmae (strain ATCC 49389 / J233)</name>
    <name type="common">Acholeplasma palmae</name>
    <dbReference type="NCBI Taxonomy" id="1318466"/>
    <lineage>
        <taxon>Bacteria</taxon>
        <taxon>Bacillati</taxon>
        <taxon>Mycoplasmatota</taxon>
        <taxon>Mollicutes</taxon>
        <taxon>Acholeplasmatales</taxon>
        <taxon>Acholeplasmataceae</taxon>
        <taxon>Acholeplasma</taxon>
    </lineage>
</organism>
<keyword evidence="2 4" id="KW-0808">Transferase</keyword>
<evidence type="ECO:0000256" key="3">
    <source>
        <dbReference type="ARBA" id="ARBA00022691"/>
    </source>
</evidence>
<dbReference type="AlphaFoldDB" id="U4KKL5"/>
<dbReference type="EMBL" id="FO681347">
    <property type="protein sequence ID" value="CCV64148.1"/>
    <property type="molecule type" value="Genomic_DNA"/>
</dbReference>
<dbReference type="HOGENOM" id="CLU_014689_7_1_14"/>